<reference evidence="2" key="1">
    <citation type="submission" date="2020-01" db="EMBL/GenBank/DDBJ databases">
        <authorList>
            <person name="Meier V. D."/>
            <person name="Meier V D."/>
        </authorList>
    </citation>
    <scope>NUCLEOTIDE SEQUENCE</scope>
    <source>
        <strain evidence="2">HLG_WM_MAG_01</strain>
    </source>
</reference>
<gene>
    <name evidence="2" type="ORF">HELGO_WM21006</name>
</gene>
<evidence type="ECO:0000313" key="2">
    <source>
        <dbReference type="EMBL" id="CAA6824593.1"/>
    </source>
</evidence>
<protein>
    <submittedName>
        <fullName evidence="2">Uncharacterized protein</fullName>
    </submittedName>
</protein>
<sequence>MLGYLFFNPNFDISTGVLLIVFILVGILGVFIKCPKCGYIIGSTEKGLPYLPLKHTCRNCGQNTNVCKAEEDNVTEKRLKKMNKK</sequence>
<accession>A0A6S6U738</accession>
<keyword evidence="1" id="KW-0472">Membrane</keyword>
<feature type="transmembrane region" description="Helical" evidence="1">
    <location>
        <begin position="13"/>
        <end position="32"/>
    </location>
</feature>
<name>A0A6S6U738_9BACT</name>
<evidence type="ECO:0000256" key="1">
    <source>
        <dbReference type="SAM" id="Phobius"/>
    </source>
</evidence>
<dbReference type="EMBL" id="CACVAS010000120">
    <property type="protein sequence ID" value="CAA6824593.1"/>
    <property type="molecule type" value="Genomic_DNA"/>
</dbReference>
<proteinExistence type="predicted"/>
<keyword evidence="1" id="KW-1133">Transmembrane helix</keyword>
<keyword evidence="1" id="KW-0812">Transmembrane</keyword>
<organism evidence="2">
    <name type="scientific">uncultured Sulfurovum sp</name>
    <dbReference type="NCBI Taxonomy" id="269237"/>
    <lineage>
        <taxon>Bacteria</taxon>
        <taxon>Pseudomonadati</taxon>
        <taxon>Campylobacterota</taxon>
        <taxon>Epsilonproteobacteria</taxon>
        <taxon>Campylobacterales</taxon>
        <taxon>Sulfurovaceae</taxon>
        <taxon>Sulfurovum</taxon>
        <taxon>environmental samples</taxon>
    </lineage>
</organism>
<dbReference type="AlphaFoldDB" id="A0A6S6U738"/>